<dbReference type="AlphaFoldDB" id="A0A6M8BA78"/>
<dbReference type="InterPro" id="IPR048447">
    <property type="entry name" value="DUF1980_C"/>
</dbReference>
<protein>
    <submittedName>
        <fullName evidence="4">TIGR03943 family protein</fullName>
    </submittedName>
</protein>
<dbReference type="KEGG" id="amam:HPC72_07880"/>
<evidence type="ECO:0000313" key="5">
    <source>
        <dbReference type="Proteomes" id="UP000504752"/>
    </source>
</evidence>
<evidence type="ECO:0000256" key="1">
    <source>
        <dbReference type="SAM" id="MobiDB-lite"/>
    </source>
</evidence>
<gene>
    <name evidence="4" type="ORF">HPC72_07880</name>
</gene>
<dbReference type="InterPro" id="IPR015402">
    <property type="entry name" value="DUF1980"/>
</dbReference>
<evidence type="ECO:0000259" key="3">
    <source>
        <dbReference type="Pfam" id="PF21537"/>
    </source>
</evidence>
<dbReference type="RefSeq" id="WP_159522274.1">
    <property type="nucleotide sequence ID" value="NZ_CP053642.1"/>
</dbReference>
<dbReference type="Proteomes" id="UP000504752">
    <property type="component" value="Chromosome"/>
</dbReference>
<keyword evidence="2" id="KW-0812">Transmembrane</keyword>
<evidence type="ECO:0000256" key="2">
    <source>
        <dbReference type="SAM" id="Phobius"/>
    </source>
</evidence>
<dbReference type="EMBL" id="CP053642">
    <property type="protein sequence ID" value="QKD80143.1"/>
    <property type="molecule type" value="Genomic_DNA"/>
</dbReference>
<sequence length="309" mass="31087">MSDPAADRTQAPTPLLPRPVENCVETGCAPAPGGGEAASRGPGPGGAASRAGEAAGAVIVLVLGLLLGALVLTGRSHHYVQPLLTPALGLTAALLLALAAWSLWALRGSRRRGCGAHRPRAASWLLLLPAVLAAASPAPLGSALLASTAVGGGRAAAAHGEAGGAVAVDAWTGERIDLAARAARRGTALPALDPDANNPLTLAELGQYWDSARRGELLGERVTVIGFAAPDGEGGWVLGRFQIICCAADAVPYQVGLRAGGGPVPGADVGGLRADRWYEVVGTVVGAAGGPAIDVERLREIPQPKEPYL</sequence>
<feature type="transmembrane region" description="Helical" evidence="2">
    <location>
        <begin position="54"/>
        <end position="72"/>
    </location>
</feature>
<name>A0A6M8BA78_9ACTO</name>
<proteinExistence type="predicted"/>
<evidence type="ECO:0000313" key="4">
    <source>
        <dbReference type="EMBL" id="QKD80143.1"/>
    </source>
</evidence>
<keyword evidence="5" id="KW-1185">Reference proteome</keyword>
<keyword evidence="2" id="KW-1133">Transmembrane helix</keyword>
<accession>A0A6M8BA78</accession>
<feature type="transmembrane region" description="Helical" evidence="2">
    <location>
        <begin position="84"/>
        <end position="104"/>
    </location>
</feature>
<organism evidence="4 5">
    <name type="scientific">Actinomyces marmotae</name>
    <dbReference type="NCBI Taxonomy" id="2737173"/>
    <lineage>
        <taxon>Bacteria</taxon>
        <taxon>Bacillati</taxon>
        <taxon>Actinomycetota</taxon>
        <taxon>Actinomycetes</taxon>
        <taxon>Actinomycetales</taxon>
        <taxon>Actinomycetaceae</taxon>
        <taxon>Actinomyces</taxon>
    </lineage>
</organism>
<reference evidence="4 5" key="1">
    <citation type="submission" date="2020-05" db="EMBL/GenBank/DDBJ databases">
        <title>Actinomyces sp. zg-325.</title>
        <authorList>
            <person name="Yang C."/>
        </authorList>
    </citation>
    <scope>NUCLEOTIDE SEQUENCE [LARGE SCALE GENOMIC DNA]</scope>
    <source>
        <strain evidence="5">zg-325</strain>
    </source>
</reference>
<feature type="domain" description="DUF1980" evidence="3">
    <location>
        <begin position="216"/>
        <end position="308"/>
    </location>
</feature>
<keyword evidence="2" id="KW-0472">Membrane</keyword>
<feature type="transmembrane region" description="Helical" evidence="2">
    <location>
        <begin position="124"/>
        <end position="146"/>
    </location>
</feature>
<feature type="region of interest" description="Disordered" evidence="1">
    <location>
        <begin position="1"/>
        <end position="28"/>
    </location>
</feature>
<dbReference type="Pfam" id="PF21537">
    <property type="entry name" value="DUF1980_C"/>
    <property type="match status" value="1"/>
</dbReference>
<dbReference type="NCBIfam" id="TIGR03943">
    <property type="entry name" value="TIGR03943 family putative permease subunit"/>
    <property type="match status" value="1"/>
</dbReference>